<dbReference type="InterPro" id="IPR006311">
    <property type="entry name" value="TAT_signal"/>
</dbReference>
<dbReference type="PANTHER" id="PTHR43818:SF5">
    <property type="entry name" value="OXIDOREDUCTASE FAMILY PROTEIN"/>
    <property type="match status" value="1"/>
</dbReference>
<evidence type="ECO:0000313" key="3">
    <source>
        <dbReference type="EMBL" id="TWU23652.1"/>
    </source>
</evidence>
<protein>
    <submittedName>
        <fullName evidence="3">Inositol 2-dehydrogenase</fullName>
        <ecNumber evidence="3">1.1.1.18</ecNumber>
    </submittedName>
</protein>
<dbReference type="InterPro" id="IPR050463">
    <property type="entry name" value="Gfo/Idh/MocA_oxidrdct_glycsds"/>
</dbReference>
<organism evidence="3 4">
    <name type="scientific">Bythopirellula polymerisocia</name>
    <dbReference type="NCBI Taxonomy" id="2528003"/>
    <lineage>
        <taxon>Bacteria</taxon>
        <taxon>Pseudomonadati</taxon>
        <taxon>Planctomycetota</taxon>
        <taxon>Planctomycetia</taxon>
        <taxon>Pirellulales</taxon>
        <taxon>Lacipirellulaceae</taxon>
        <taxon>Bythopirellula</taxon>
    </lineage>
</organism>
<sequence>MNNLFSDVSRRKFITVSTASAALAAAQVTRVSATSNSPSANDRLRIGFIGVGGRCQQHLDSAARLQNEDGTVEIAAVCDVFNRYRDRAVQKVTDATKKKPTVTADYRDIINDKTIDAVCIATPDHWHAKQTLDALAAGKHVYCEKPMTHTVEEALEVYKTWKKSGLVMQVGVQSTQLPVWEDARRRICEGQLGKVVQYQTEIFRNSDMGQWRYYELTEDMTPKNVDWKMFLGTDFGLAPDMPFDRAKFGQWRCYWPFGSGLFTDLFVHRTTSMLAATGLRFPGRVTGAGGIFLEYDERNVPDVATVVADFHEGVQGFVTATMACQETPLNQTIRGHHGSFVFGSGEVFAGYDFVAERPQVTHDSSIKSERIEVSVPEDTTFAHFKNFCEAAREGDPVAVKCDPEMGASAMVIVKLGSESYRQGKIFHFDPKTMKISDGNSEWASNWESMSAQRASAHHVPGWSAGETGSKLIPKDYQRLEGPWVNGVDPASKS</sequence>
<comment type="caution">
    <text evidence="3">The sequence shown here is derived from an EMBL/GenBank/DDBJ whole genome shotgun (WGS) entry which is preliminary data.</text>
</comment>
<dbReference type="OrthoDB" id="9788246at2"/>
<dbReference type="Gene3D" id="3.30.360.10">
    <property type="entry name" value="Dihydrodipicolinate Reductase, domain 2"/>
    <property type="match status" value="1"/>
</dbReference>
<dbReference type="Pfam" id="PF22725">
    <property type="entry name" value="GFO_IDH_MocA_C3"/>
    <property type="match status" value="1"/>
</dbReference>
<dbReference type="RefSeq" id="WP_146452142.1">
    <property type="nucleotide sequence ID" value="NZ_SJPS01000006.1"/>
</dbReference>
<dbReference type="EC" id="1.1.1.18" evidence="3"/>
<dbReference type="Pfam" id="PF01408">
    <property type="entry name" value="GFO_IDH_MocA"/>
    <property type="match status" value="1"/>
</dbReference>
<dbReference type="GO" id="GO:0050112">
    <property type="term" value="F:inositol 2-dehydrogenase (NAD+) activity"/>
    <property type="evidence" value="ECO:0007669"/>
    <property type="project" value="UniProtKB-EC"/>
</dbReference>
<evidence type="ECO:0000313" key="4">
    <source>
        <dbReference type="Proteomes" id="UP000318437"/>
    </source>
</evidence>
<feature type="domain" description="GFO/IDH/MocA-like oxidoreductase" evidence="2">
    <location>
        <begin position="247"/>
        <end position="340"/>
    </location>
</feature>
<feature type="domain" description="Gfo/Idh/MocA-like oxidoreductase N-terminal" evidence="1">
    <location>
        <begin position="44"/>
        <end position="171"/>
    </location>
</feature>
<keyword evidence="4" id="KW-1185">Reference proteome</keyword>
<dbReference type="SUPFAM" id="SSF55347">
    <property type="entry name" value="Glyceraldehyde-3-phosphate dehydrogenase-like, C-terminal domain"/>
    <property type="match status" value="1"/>
</dbReference>
<proteinExistence type="predicted"/>
<dbReference type="GO" id="GO:0000166">
    <property type="term" value="F:nucleotide binding"/>
    <property type="evidence" value="ECO:0007669"/>
    <property type="project" value="InterPro"/>
</dbReference>
<dbReference type="InterPro" id="IPR000683">
    <property type="entry name" value="Gfo/Idh/MocA-like_OxRdtase_N"/>
</dbReference>
<dbReference type="EMBL" id="SJPS01000006">
    <property type="protein sequence ID" value="TWU23652.1"/>
    <property type="molecule type" value="Genomic_DNA"/>
</dbReference>
<name>A0A5C6CHH7_9BACT</name>
<dbReference type="PROSITE" id="PS51318">
    <property type="entry name" value="TAT"/>
    <property type="match status" value="1"/>
</dbReference>
<dbReference type="SUPFAM" id="SSF51735">
    <property type="entry name" value="NAD(P)-binding Rossmann-fold domains"/>
    <property type="match status" value="1"/>
</dbReference>
<dbReference type="InterPro" id="IPR055170">
    <property type="entry name" value="GFO_IDH_MocA-like_dom"/>
</dbReference>
<gene>
    <name evidence="3" type="primary">iolG_9</name>
    <name evidence="3" type="ORF">Pla144_38270</name>
</gene>
<dbReference type="PANTHER" id="PTHR43818">
    <property type="entry name" value="BCDNA.GH03377"/>
    <property type="match status" value="1"/>
</dbReference>
<evidence type="ECO:0000259" key="1">
    <source>
        <dbReference type="Pfam" id="PF01408"/>
    </source>
</evidence>
<keyword evidence="3" id="KW-0560">Oxidoreductase</keyword>
<evidence type="ECO:0000259" key="2">
    <source>
        <dbReference type="Pfam" id="PF22725"/>
    </source>
</evidence>
<dbReference type="AlphaFoldDB" id="A0A5C6CHH7"/>
<dbReference type="InterPro" id="IPR036291">
    <property type="entry name" value="NAD(P)-bd_dom_sf"/>
</dbReference>
<dbReference type="Gene3D" id="3.40.50.720">
    <property type="entry name" value="NAD(P)-binding Rossmann-like Domain"/>
    <property type="match status" value="1"/>
</dbReference>
<reference evidence="3 4" key="1">
    <citation type="submission" date="2019-02" db="EMBL/GenBank/DDBJ databases">
        <title>Deep-cultivation of Planctomycetes and their phenomic and genomic characterization uncovers novel biology.</title>
        <authorList>
            <person name="Wiegand S."/>
            <person name="Jogler M."/>
            <person name="Boedeker C."/>
            <person name="Pinto D."/>
            <person name="Vollmers J."/>
            <person name="Rivas-Marin E."/>
            <person name="Kohn T."/>
            <person name="Peeters S.H."/>
            <person name="Heuer A."/>
            <person name="Rast P."/>
            <person name="Oberbeckmann S."/>
            <person name="Bunk B."/>
            <person name="Jeske O."/>
            <person name="Meyerdierks A."/>
            <person name="Storesund J.E."/>
            <person name="Kallscheuer N."/>
            <person name="Luecker S."/>
            <person name="Lage O.M."/>
            <person name="Pohl T."/>
            <person name="Merkel B.J."/>
            <person name="Hornburger P."/>
            <person name="Mueller R.-W."/>
            <person name="Bruemmer F."/>
            <person name="Labrenz M."/>
            <person name="Spormann A.M."/>
            <person name="Op Den Camp H."/>
            <person name="Overmann J."/>
            <person name="Amann R."/>
            <person name="Jetten M.S.M."/>
            <person name="Mascher T."/>
            <person name="Medema M.H."/>
            <person name="Devos D.P."/>
            <person name="Kaster A.-K."/>
            <person name="Ovreas L."/>
            <person name="Rohde M."/>
            <person name="Galperin M.Y."/>
            <person name="Jogler C."/>
        </authorList>
    </citation>
    <scope>NUCLEOTIDE SEQUENCE [LARGE SCALE GENOMIC DNA]</scope>
    <source>
        <strain evidence="3 4">Pla144</strain>
    </source>
</reference>
<accession>A0A5C6CHH7</accession>
<dbReference type="Proteomes" id="UP000318437">
    <property type="component" value="Unassembled WGS sequence"/>
</dbReference>